<dbReference type="Proteomes" id="UP000041770">
    <property type="component" value="Unassembled WGS sequence"/>
</dbReference>
<reference evidence="1 2" key="1">
    <citation type="submission" date="2015-07" db="EMBL/GenBank/DDBJ databases">
        <authorList>
            <consortium name="Pathogen Informatics"/>
        </authorList>
    </citation>
    <scope>NUCLEOTIDE SEQUENCE [LARGE SCALE GENOMIC DNA]</scope>
    <source>
        <strain evidence="1 2">A316</strain>
    </source>
</reference>
<accession>A0A656A0S7</accession>
<gene>
    <name evidence="1" type="ORF">ERS013200_00006</name>
</gene>
<dbReference type="AlphaFoldDB" id="A0A656A0S7"/>
<protein>
    <submittedName>
        <fullName evidence="1">Uncharacterized protein</fullName>
    </submittedName>
</protein>
<evidence type="ECO:0000313" key="1">
    <source>
        <dbReference type="EMBL" id="CSB91200.1"/>
    </source>
</evidence>
<name>A0A656A0S7_VIBCL</name>
<dbReference type="EMBL" id="CWQY01000001">
    <property type="protein sequence ID" value="CSB91200.1"/>
    <property type="molecule type" value="Genomic_DNA"/>
</dbReference>
<proteinExistence type="predicted"/>
<organism evidence="1 2">
    <name type="scientific">Vibrio cholerae</name>
    <dbReference type="NCBI Taxonomy" id="666"/>
    <lineage>
        <taxon>Bacteria</taxon>
        <taxon>Pseudomonadati</taxon>
        <taxon>Pseudomonadota</taxon>
        <taxon>Gammaproteobacteria</taxon>
        <taxon>Vibrionales</taxon>
        <taxon>Vibrionaceae</taxon>
        <taxon>Vibrio</taxon>
    </lineage>
</organism>
<sequence>MRRILHIVETQLNILIHTHSPSQHIAIQKLIRGQTDTCRTCDNIFHDLAIIRFYALKMLIFFNQFD</sequence>
<evidence type="ECO:0000313" key="2">
    <source>
        <dbReference type="Proteomes" id="UP000041770"/>
    </source>
</evidence>